<proteinExistence type="predicted"/>
<gene>
    <name evidence="1" type="ORF">Q5H94_20340</name>
</gene>
<protein>
    <recommendedName>
        <fullName evidence="3">STAS/SEC14 domain-containing protein</fullName>
    </recommendedName>
</protein>
<dbReference type="Proteomes" id="UP001176468">
    <property type="component" value="Unassembled WGS sequence"/>
</dbReference>
<sequence>MGLLRQSSINRPGLSSLRRFPGIKQVMFYIEVDSARAIVRTTMSGFMNVSEVAEFSRQEQQAVRDMGCASGEFLLLIDTEGAIIQSQEVVAAFMDIVANSPLKAKKIAVVRASSLTRMQTQRILMIRDNAAIFPTLAEAEDWLLADADADAPALQAARG</sequence>
<dbReference type="RefSeq" id="WP_304563087.1">
    <property type="nucleotide sequence ID" value="NZ_JAUQSZ010000019.1"/>
</dbReference>
<evidence type="ECO:0000313" key="2">
    <source>
        <dbReference type="Proteomes" id="UP001176468"/>
    </source>
</evidence>
<dbReference type="EMBL" id="JAUQSZ010000019">
    <property type="protein sequence ID" value="MDO7844691.1"/>
    <property type="molecule type" value="Genomic_DNA"/>
</dbReference>
<name>A0ABT9A4B7_9SPHN</name>
<accession>A0ABT9A4B7</accession>
<comment type="caution">
    <text evidence="1">The sequence shown here is derived from an EMBL/GenBank/DDBJ whole genome shotgun (WGS) entry which is preliminary data.</text>
</comment>
<reference evidence="1" key="1">
    <citation type="submission" date="2023-07" db="EMBL/GenBank/DDBJ databases">
        <authorList>
            <person name="Kim M.K."/>
        </authorList>
    </citation>
    <scope>NUCLEOTIDE SEQUENCE</scope>
    <source>
        <strain evidence="1">CA1-15</strain>
    </source>
</reference>
<organism evidence="1 2">
    <name type="scientific">Sphingomonas immobilis</name>
    <dbReference type="NCBI Taxonomy" id="3063997"/>
    <lineage>
        <taxon>Bacteria</taxon>
        <taxon>Pseudomonadati</taxon>
        <taxon>Pseudomonadota</taxon>
        <taxon>Alphaproteobacteria</taxon>
        <taxon>Sphingomonadales</taxon>
        <taxon>Sphingomonadaceae</taxon>
        <taxon>Sphingomonas</taxon>
    </lineage>
</organism>
<keyword evidence="2" id="KW-1185">Reference proteome</keyword>
<evidence type="ECO:0000313" key="1">
    <source>
        <dbReference type="EMBL" id="MDO7844691.1"/>
    </source>
</evidence>
<evidence type="ECO:0008006" key="3">
    <source>
        <dbReference type="Google" id="ProtNLM"/>
    </source>
</evidence>